<protein>
    <recommendedName>
        <fullName evidence="4">Protein kinase domain-containing protein</fullName>
    </recommendedName>
</protein>
<comment type="caution">
    <text evidence="2">The sequence shown here is derived from an EMBL/GenBank/DDBJ whole genome shotgun (WGS) entry which is preliminary data.</text>
</comment>
<evidence type="ECO:0008006" key="4">
    <source>
        <dbReference type="Google" id="ProtNLM"/>
    </source>
</evidence>
<name>A0ABR9HZL9_9PSEU</name>
<evidence type="ECO:0000256" key="1">
    <source>
        <dbReference type="SAM" id="Phobius"/>
    </source>
</evidence>
<dbReference type="CDD" id="cd13973">
    <property type="entry name" value="PK_MviN-like"/>
    <property type="match status" value="1"/>
</dbReference>
<evidence type="ECO:0000313" key="3">
    <source>
        <dbReference type="Proteomes" id="UP000631670"/>
    </source>
</evidence>
<reference evidence="2 3" key="1">
    <citation type="submission" date="2020-10" db="EMBL/GenBank/DDBJ databases">
        <title>Sequencing the genomes of 1000 actinobacteria strains.</title>
        <authorList>
            <person name="Klenk H.-P."/>
        </authorList>
    </citation>
    <scope>NUCLEOTIDE SEQUENCE [LARGE SCALE GENOMIC DNA]</scope>
    <source>
        <strain evidence="2 3">DSM 44653</strain>
    </source>
</reference>
<evidence type="ECO:0000313" key="2">
    <source>
        <dbReference type="EMBL" id="MBE1496358.1"/>
    </source>
</evidence>
<proteinExistence type="predicted"/>
<keyword evidence="1" id="KW-0472">Membrane</keyword>
<keyword evidence="1" id="KW-0812">Transmembrane</keyword>
<sequence length="484" mass="49754">MLVTDTCLADGRYRLLNPCGATRNGGAEFWLAHDEANARDVALTVLTADPGGRHLFDGGARVLEHARLTATAGEPAVAPVLDVFGPAEETELGAGAAGLVVATWTPGAEVLDTVRQAPVPAERACRMLRPLAAAADRLHHRGLLAGIDCPQRIRIGADGTLVLAFPGPAPTATQREDVYGLGALLYALIVGEWPAPDAAEWLPDAVPERLRLVVQLSLGCAGLGEIHTATPLLEAMARFETDAVIPEPSVARPVPEPAAEPPSRPVRLRPMDARSALTAILAIAVVVLVAGGVTQVSGLFDRTPAAVPLSLPSPAPAAVLPRPAPVSPVPSSTPPAAPVAVRPDRVAVFSVTGSPDHSREAGLAADGDPATAWPTDQYREQFPQFAPGVGLLAGFGRPLRVRGVDVTSPSAGSVVEIRVAATAQPTLAETVPVATATLAPGTTMIPVPSGAASAVVLVWLVRLAPGPGGYQSTIQEIAYLGDTG</sequence>
<dbReference type="Gene3D" id="3.30.200.20">
    <property type="entry name" value="Phosphorylase Kinase, domain 1"/>
    <property type="match status" value="1"/>
</dbReference>
<dbReference type="EMBL" id="JADBEG010000001">
    <property type="protein sequence ID" value="MBE1496358.1"/>
    <property type="molecule type" value="Genomic_DNA"/>
</dbReference>
<accession>A0ABR9HZL9</accession>
<feature type="transmembrane region" description="Helical" evidence="1">
    <location>
        <begin position="276"/>
        <end position="300"/>
    </location>
</feature>
<dbReference type="Gene3D" id="1.10.510.10">
    <property type="entry name" value="Transferase(Phosphotransferase) domain 1"/>
    <property type="match status" value="1"/>
</dbReference>
<gene>
    <name evidence="2" type="ORF">H4696_003458</name>
</gene>
<keyword evidence="3" id="KW-1185">Reference proteome</keyword>
<dbReference type="RefSeq" id="WP_086865156.1">
    <property type="nucleotide sequence ID" value="NZ_JADBEG010000001.1"/>
</dbReference>
<organism evidence="2 3">
    <name type="scientific">Amycolatopsis lexingtonensis</name>
    <dbReference type="NCBI Taxonomy" id="218822"/>
    <lineage>
        <taxon>Bacteria</taxon>
        <taxon>Bacillati</taxon>
        <taxon>Actinomycetota</taxon>
        <taxon>Actinomycetes</taxon>
        <taxon>Pseudonocardiales</taxon>
        <taxon>Pseudonocardiaceae</taxon>
        <taxon>Amycolatopsis</taxon>
    </lineage>
</organism>
<dbReference type="Proteomes" id="UP000631670">
    <property type="component" value="Unassembled WGS sequence"/>
</dbReference>
<keyword evidence="1" id="KW-1133">Transmembrane helix</keyword>